<dbReference type="EMBL" id="VSDO01000001">
    <property type="protein sequence ID" value="TYA14846.1"/>
    <property type="molecule type" value="Genomic_DNA"/>
</dbReference>
<dbReference type="GO" id="GO:0030395">
    <property type="term" value="F:lactose binding"/>
    <property type="evidence" value="ECO:0007669"/>
    <property type="project" value="TreeGrafter"/>
</dbReference>
<reference evidence="10 11" key="1">
    <citation type="submission" date="2019-08" db="EMBL/GenBank/DDBJ databases">
        <title>Genome sequencing of Paenibacillus faecis DSM 23593(T).</title>
        <authorList>
            <person name="Kook J.-K."/>
            <person name="Park S.-N."/>
            <person name="Lim Y.K."/>
        </authorList>
    </citation>
    <scope>NUCLEOTIDE SEQUENCE [LARGE SCALE GENOMIC DNA]</scope>
    <source>
        <strain evidence="10 11">DSM 23593</strain>
    </source>
</reference>
<evidence type="ECO:0000256" key="3">
    <source>
        <dbReference type="ARBA" id="ARBA00022475"/>
    </source>
</evidence>
<feature type="transmembrane region" description="Helical" evidence="8">
    <location>
        <begin position="110"/>
        <end position="127"/>
    </location>
</feature>
<protein>
    <submittedName>
        <fullName evidence="10">MFS transporter</fullName>
    </submittedName>
</protein>
<feature type="transmembrane region" description="Helical" evidence="8">
    <location>
        <begin position="48"/>
        <end position="67"/>
    </location>
</feature>
<name>A0A5D0CY12_9BACL</name>
<dbReference type="Pfam" id="PF12832">
    <property type="entry name" value="MFS_1_like"/>
    <property type="match status" value="1"/>
</dbReference>
<dbReference type="InterPro" id="IPR036259">
    <property type="entry name" value="MFS_trans_sf"/>
</dbReference>
<feature type="transmembrane region" description="Helical" evidence="8">
    <location>
        <begin position="295"/>
        <end position="318"/>
    </location>
</feature>
<evidence type="ECO:0000259" key="9">
    <source>
        <dbReference type="PROSITE" id="PS50850"/>
    </source>
</evidence>
<evidence type="ECO:0000256" key="5">
    <source>
        <dbReference type="ARBA" id="ARBA00022692"/>
    </source>
</evidence>
<sequence>MNSSPTSRPELPWLRAFSFTIFGTSVLVASYFPLFYAKLGFSNSQIGLLYALGPMISLIANLFWSVASDKYRTIKKIMILLLIGQIIMSALLSVSTQFSVIIAVITMYYFFYYPAFPLSDTIAINAAKRHNKHFLTVRIFGSIGYAFFALFIGYVLSMIGSSRTMWVAIGIAAIALFITCFIKDQDSPVAKMDMSGIWGILKQKELLWFFGCVFSLAIAVRMNDAFLTVTLNQLGASEKLIGWSQLASSLSEIPIFILLSLYGEKIKELPLLVFASLIFAARFFLVSAADSAGAIIAIQLMHSLSFGVFYVTSIRMLTRLIPDHYRATGMALFTIAWSSASGLLSGTFGGILFERFGRHDFYLVAMGFALLAGVGFASRYLHRGPRLRATGADVSPAANAKAGEEIR</sequence>
<feature type="transmembrane region" description="Helical" evidence="8">
    <location>
        <begin position="79"/>
        <end position="104"/>
    </location>
</feature>
<dbReference type="InterPro" id="IPR024989">
    <property type="entry name" value="MFS_assoc_dom"/>
</dbReference>
<organism evidence="10 11">
    <name type="scientific">Paenibacillus faecis</name>
    <dbReference type="NCBI Taxonomy" id="862114"/>
    <lineage>
        <taxon>Bacteria</taxon>
        <taxon>Bacillati</taxon>
        <taxon>Bacillota</taxon>
        <taxon>Bacilli</taxon>
        <taxon>Bacillales</taxon>
        <taxon>Paenibacillaceae</taxon>
        <taxon>Paenibacillus</taxon>
    </lineage>
</organism>
<dbReference type="OrthoDB" id="1650886at2"/>
<feature type="transmembrane region" description="Helical" evidence="8">
    <location>
        <begin position="139"/>
        <end position="159"/>
    </location>
</feature>
<dbReference type="SUPFAM" id="SSF103473">
    <property type="entry name" value="MFS general substrate transporter"/>
    <property type="match status" value="1"/>
</dbReference>
<feature type="transmembrane region" description="Helical" evidence="8">
    <location>
        <begin position="330"/>
        <end position="353"/>
    </location>
</feature>
<accession>A0A5D0CY12</accession>
<keyword evidence="7 8" id="KW-0472">Membrane</keyword>
<evidence type="ECO:0000256" key="1">
    <source>
        <dbReference type="ARBA" id="ARBA00004429"/>
    </source>
</evidence>
<keyword evidence="11" id="KW-1185">Reference proteome</keyword>
<feature type="domain" description="Major facilitator superfamily (MFS) profile" evidence="9">
    <location>
        <begin position="172"/>
        <end position="407"/>
    </location>
</feature>
<dbReference type="PROSITE" id="PS50850">
    <property type="entry name" value="MFS"/>
    <property type="match status" value="1"/>
</dbReference>
<keyword evidence="5 8" id="KW-0812">Transmembrane</keyword>
<evidence type="ECO:0000256" key="7">
    <source>
        <dbReference type="ARBA" id="ARBA00023136"/>
    </source>
</evidence>
<evidence type="ECO:0000256" key="4">
    <source>
        <dbReference type="ARBA" id="ARBA00022519"/>
    </source>
</evidence>
<dbReference type="Gene3D" id="1.20.1250.20">
    <property type="entry name" value="MFS general substrate transporter like domains"/>
    <property type="match status" value="2"/>
</dbReference>
<keyword evidence="2" id="KW-0813">Transport</keyword>
<keyword evidence="3" id="KW-1003">Cell membrane</keyword>
<dbReference type="PANTHER" id="PTHR23522">
    <property type="entry name" value="BLL5896 PROTEIN"/>
    <property type="match status" value="1"/>
</dbReference>
<keyword evidence="6 8" id="KW-1133">Transmembrane helix</keyword>
<dbReference type="RefSeq" id="WP_148450440.1">
    <property type="nucleotide sequence ID" value="NZ_VSDO01000001.1"/>
</dbReference>
<evidence type="ECO:0000256" key="6">
    <source>
        <dbReference type="ARBA" id="ARBA00022989"/>
    </source>
</evidence>
<dbReference type="GO" id="GO:0015528">
    <property type="term" value="F:lactose:proton symporter activity"/>
    <property type="evidence" value="ECO:0007669"/>
    <property type="project" value="TreeGrafter"/>
</dbReference>
<feature type="transmembrane region" description="Helical" evidence="8">
    <location>
        <begin position="12"/>
        <end position="36"/>
    </location>
</feature>
<feature type="transmembrane region" description="Helical" evidence="8">
    <location>
        <begin position="359"/>
        <end position="378"/>
    </location>
</feature>
<evidence type="ECO:0000256" key="2">
    <source>
        <dbReference type="ARBA" id="ARBA00022448"/>
    </source>
</evidence>
<feature type="transmembrane region" description="Helical" evidence="8">
    <location>
        <begin position="269"/>
        <end position="289"/>
    </location>
</feature>
<dbReference type="InterPro" id="IPR020846">
    <property type="entry name" value="MFS_dom"/>
</dbReference>
<feature type="transmembrane region" description="Helical" evidence="8">
    <location>
        <begin position="165"/>
        <end position="184"/>
    </location>
</feature>
<dbReference type="PANTHER" id="PTHR23522:SF10">
    <property type="entry name" value="3-PHENYLPROPIONIC ACID TRANSPORTER-RELATED"/>
    <property type="match status" value="1"/>
</dbReference>
<keyword evidence="4" id="KW-0997">Cell inner membrane</keyword>
<dbReference type="Proteomes" id="UP000325218">
    <property type="component" value="Unassembled WGS sequence"/>
</dbReference>
<dbReference type="GO" id="GO:0005886">
    <property type="term" value="C:plasma membrane"/>
    <property type="evidence" value="ECO:0007669"/>
    <property type="project" value="UniProtKB-SubCell"/>
</dbReference>
<feature type="transmembrane region" description="Helical" evidence="8">
    <location>
        <begin position="242"/>
        <end position="262"/>
    </location>
</feature>
<comment type="caution">
    <text evidence="10">The sequence shown here is derived from an EMBL/GenBank/DDBJ whole genome shotgun (WGS) entry which is preliminary data.</text>
</comment>
<feature type="transmembrane region" description="Helical" evidence="8">
    <location>
        <begin position="205"/>
        <end position="222"/>
    </location>
</feature>
<dbReference type="AlphaFoldDB" id="A0A5D0CY12"/>
<evidence type="ECO:0000313" key="10">
    <source>
        <dbReference type="EMBL" id="TYA14846.1"/>
    </source>
</evidence>
<evidence type="ECO:0000256" key="8">
    <source>
        <dbReference type="SAM" id="Phobius"/>
    </source>
</evidence>
<comment type="subcellular location">
    <subcellularLocation>
        <location evidence="1">Cell inner membrane</location>
        <topology evidence="1">Multi-pass membrane protein</topology>
    </subcellularLocation>
</comment>
<gene>
    <name evidence="10" type="ORF">FRY98_04035</name>
</gene>
<evidence type="ECO:0000313" key="11">
    <source>
        <dbReference type="Proteomes" id="UP000325218"/>
    </source>
</evidence>
<proteinExistence type="predicted"/>